<protein>
    <submittedName>
        <fullName evidence="1">Uncharacterized protein</fullName>
    </submittedName>
</protein>
<organism evidence="1">
    <name type="scientific">viral metagenome</name>
    <dbReference type="NCBI Taxonomy" id="1070528"/>
    <lineage>
        <taxon>unclassified sequences</taxon>
        <taxon>metagenomes</taxon>
        <taxon>organismal metagenomes</taxon>
    </lineage>
</organism>
<sequence length="121" mass="14553">MLSFVLIEENEMVKGDKYKIEENSYNFNKTFIGIYNGTFYDNLNTYSYLLWLKTTFVAQNKKRDDHIGPTYFETMRMSMTTIYDRKFYKLLLSKEKIQQAMEQRSVNIILQNITGDKTFKY</sequence>
<dbReference type="AlphaFoldDB" id="A0A6C0ET88"/>
<name>A0A6C0ET88_9ZZZZ</name>
<evidence type="ECO:0000313" key="1">
    <source>
        <dbReference type="EMBL" id="QHT32208.1"/>
    </source>
</evidence>
<dbReference type="EMBL" id="MN738932">
    <property type="protein sequence ID" value="QHT32208.1"/>
    <property type="molecule type" value="Genomic_DNA"/>
</dbReference>
<reference evidence="1" key="1">
    <citation type="journal article" date="2020" name="Nature">
        <title>Giant virus diversity and host interactions through global metagenomics.</title>
        <authorList>
            <person name="Schulz F."/>
            <person name="Roux S."/>
            <person name="Paez-Espino D."/>
            <person name="Jungbluth S."/>
            <person name="Walsh D.A."/>
            <person name="Denef V.J."/>
            <person name="McMahon K.D."/>
            <person name="Konstantinidis K.T."/>
            <person name="Eloe-Fadrosh E.A."/>
            <person name="Kyrpides N.C."/>
            <person name="Woyke T."/>
        </authorList>
    </citation>
    <scope>NUCLEOTIDE SEQUENCE</scope>
    <source>
        <strain evidence="1">GVMAG-M-3300009159-65</strain>
    </source>
</reference>
<accession>A0A6C0ET88</accession>
<proteinExistence type="predicted"/>